<dbReference type="CDD" id="cd02440">
    <property type="entry name" value="AdoMet_MTases"/>
    <property type="match status" value="1"/>
</dbReference>
<dbReference type="InterPro" id="IPR029063">
    <property type="entry name" value="SAM-dependent_MTases_sf"/>
</dbReference>
<organism evidence="5 6">
    <name type="scientific">Agrobacterium vitis</name>
    <name type="common">Rhizobium vitis</name>
    <dbReference type="NCBI Taxonomy" id="373"/>
    <lineage>
        <taxon>Bacteria</taxon>
        <taxon>Pseudomonadati</taxon>
        <taxon>Pseudomonadota</taxon>
        <taxon>Alphaproteobacteria</taxon>
        <taxon>Hyphomicrobiales</taxon>
        <taxon>Rhizobiaceae</taxon>
        <taxon>Rhizobium/Agrobacterium group</taxon>
        <taxon>Agrobacterium</taxon>
    </lineage>
</organism>
<keyword evidence="3" id="KW-0949">S-adenosyl-L-methionine</keyword>
<sequence length="297" mass="33055">MVIFATEENFDEEAYLLHNGDVAAAVKMGRFSSGREHFEKHRHETRIIGYDASYYDCKFGLTSKLPPPGLVALVNGHTDLVAFANSRRPAADIIVEFLTAVEEPLHRFKSILDFGCGCGRIVAGFEGLLPQGTKISGCDVNPKLLNFSRDAVSFAEFVVNDQTPPLPFPDGQFDLVYCSSVFTHMSQSGLEAWASELRRIVMPNGVVLVTHHGTKYAGVLEQLSSFGSRILAEQGFYVHWHEQRADEDGSNDIATFASSDFMLRLFKGFDLIRIFPGVTYGPNAFCADQDTIIFRRR</sequence>
<dbReference type="GO" id="GO:0008168">
    <property type="term" value="F:methyltransferase activity"/>
    <property type="evidence" value="ECO:0007669"/>
    <property type="project" value="UniProtKB-KW"/>
</dbReference>
<dbReference type="Pfam" id="PF13649">
    <property type="entry name" value="Methyltransf_25"/>
    <property type="match status" value="1"/>
</dbReference>
<reference evidence="5 6" key="1">
    <citation type="submission" date="2018-08" db="EMBL/GenBank/DDBJ databases">
        <title>Genome sequencing of Agrobacterium vitis strain ICMP 10754.</title>
        <authorList>
            <person name="Visnovsky S.B."/>
            <person name="Pitman A.R."/>
        </authorList>
    </citation>
    <scope>NUCLEOTIDE SEQUENCE [LARGE SCALE GENOMIC DNA]</scope>
    <source>
        <strain evidence="5 6">ICMP 10754</strain>
    </source>
</reference>
<dbReference type="Gene3D" id="3.40.50.150">
    <property type="entry name" value="Vaccinia Virus protein VP39"/>
    <property type="match status" value="1"/>
</dbReference>
<dbReference type="AlphaFoldDB" id="A0A368NHV6"/>
<evidence type="ECO:0000313" key="6">
    <source>
        <dbReference type="Proteomes" id="UP000436911"/>
    </source>
</evidence>
<gene>
    <name evidence="5" type="ORF">DXT89_15540</name>
</gene>
<dbReference type="PANTHER" id="PTHR43464">
    <property type="entry name" value="METHYLTRANSFERASE"/>
    <property type="match status" value="1"/>
</dbReference>
<name>A0A368NHV6_AGRVI</name>
<evidence type="ECO:0000256" key="1">
    <source>
        <dbReference type="ARBA" id="ARBA00022603"/>
    </source>
</evidence>
<dbReference type="GO" id="GO:0032259">
    <property type="term" value="P:methylation"/>
    <property type="evidence" value="ECO:0007669"/>
    <property type="project" value="UniProtKB-KW"/>
</dbReference>
<keyword evidence="2 5" id="KW-0808">Transferase</keyword>
<dbReference type="EMBL" id="QUSG01000008">
    <property type="protein sequence ID" value="KAA3525960.1"/>
    <property type="molecule type" value="Genomic_DNA"/>
</dbReference>
<accession>A0A368NHV6</accession>
<protein>
    <submittedName>
        <fullName evidence="5">Class I SAM-dependent methyltransferase</fullName>
    </submittedName>
</protein>
<evidence type="ECO:0000313" key="5">
    <source>
        <dbReference type="EMBL" id="KAA3525960.1"/>
    </source>
</evidence>
<dbReference type="Proteomes" id="UP000436911">
    <property type="component" value="Unassembled WGS sequence"/>
</dbReference>
<proteinExistence type="predicted"/>
<evidence type="ECO:0000256" key="3">
    <source>
        <dbReference type="ARBA" id="ARBA00022691"/>
    </source>
</evidence>
<keyword evidence="1 5" id="KW-0489">Methyltransferase</keyword>
<comment type="caution">
    <text evidence="5">The sequence shown here is derived from an EMBL/GenBank/DDBJ whole genome shotgun (WGS) entry which is preliminary data.</text>
</comment>
<evidence type="ECO:0000256" key="2">
    <source>
        <dbReference type="ARBA" id="ARBA00022679"/>
    </source>
</evidence>
<dbReference type="InterPro" id="IPR041698">
    <property type="entry name" value="Methyltransf_25"/>
</dbReference>
<dbReference type="SUPFAM" id="SSF53335">
    <property type="entry name" value="S-adenosyl-L-methionine-dependent methyltransferases"/>
    <property type="match status" value="1"/>
</dbReference>
<feature type="domain" description="Methyltransferase" evidence="4">
    <location>
        <begin position="111"/>
        <end position="205"/>
    </location>
</feature>
<dbReference type="PANTHER" id="PTHR43464:SF19">
    <property type="entry name" value="UBIQUINONE BIOSYNTHESIS O-METHYLTRANSFERASE, MITOCHONDRIAL"/>
    <property type="match status" value="1"/>
</dbReference>
<evidence type="ECO:0000259" key="4">
    <source>
        <dbReference type="Pfam" id="PF13649"/>
    </source>
</evidence>